<evidence type="ECO:0000313" key="5">
    <source>
        <dbReference type="EMBL" id="CAE7400855.1"/>
    </source>
</evidence>
<dbReference type="OrthoDB" id="262529at2759"/>
<evidence type="ECO:0000256" key="3">
    <source>
        <dbReference type="ARBA" id="ARBA00022839"/>
    </source>
</evidence>
<dbReference type="AlphaFoldDB" id="A0A812QS51"/>
<accession>A0A812QS51</accession>
<evidence type="ECO:0000313" key="6">
    <source>
        <dbReference type="Proteomes" id="UP000649617"/>
    </source>
</evidence>
<proteinExistence type="predicted"/>
<dbReference type="Proteomes" id="UP000649617">
    <property type="component" value="Unassembled WGS sequence"/>
</dbReference>
<evidence type="ECO:0000256" key="4">
    <source>
        <dbReference type="SAM" id="MobiDB-lite"/>
    </source>
</evidence>
<comment type="caution">
    <text evidence="5">The sequence shown here is derived from an EMBL/GenBank/DDBJ whole genome shotgun (WGS) entry which is preliminary data.</text>
</comment>
<dbReference type="SUPFAM" id="SSF56281">
    <property type="entry name" value="Metallo-hydrolase/oxidoreductase"/>
    <property type="match status" value="1"/>
</dbReference>
<evidence type="ECO:0000256" key="2">
    <source>
        <dbReference type="ARBA" id="ARBA00022801"/>
    </source>
</evidence>
<organism evidence="5 6">
    <name type="scientific">Symbiodinium pilosum</name>
    <name type="common">Dinoflagellate</name>
    <dbReference type="NCBI Taxonomy" id="2952"/>
    <lineage>
        <taxon>Eukaryota</taxon>
        <taxon>Sar</taxon>
        <taxon>Alveolata</taxon>
        <taxon>Dinophyceae</taxon>
        <taxon>Suessiales</taxon>
        <taxon>Symbiodiniaceae</taxon>
        <taxon>Symbiodinium</taxon>
    </lineage>
</organism>
<dbReference type="InterPro" id="IPR036866">
    <property type="entry name" value="RibonucZ/Hydroxyglut_hydro"/>
</dbReference>
<feature type="region of interest" description="Disordered" evidence="4">
    <location>
        <begin position="159"/>
        <end position="178"/>
    </location>
</feature>
<reference evidence="5" key="1">
    <citation type="submission" date="2021-02" db="EMBL/GenBank/DDBJ databases">
        <authorList>
            <person name="Dougan E. K."/>
            <person name="Rhodes N."/>
            <person name="Thang M."/>
            <person name="Chan C."/>
        </authorList>
    </citation>
    <scope>NUCLEOTIDE SEQUENCE</scope>
</reference>
<dbReference type="EMBL" id="CAJNIZ010017624">
    <property type="protein sequence ID" value="CAE7400855.1"/>
    <property type="molecule type" value="Genomic_DNA"/>
</dbReference>
<keyword evidence="6" id="KW-1185">Reference proteome</keyword>
<name>A0A812QS51_SYMPI</name>
<dbReference type="GO" id="GO:0003684">
    <property type="term" value="F:damaged DNA binding"/>
    <property type="evidence" value="ECO:0007669"/>
    <property type="project" value="TreeGrafter"/>
</dbReference>
<keyword evidence="3" id="KW-0269">Exonuclease</keyword>
<protein>
    <submittedName>
        <fullName evidence="5">Dclre1b protein</fullName>
    </submittedName>
</protein>
<dbReference type="Gene3D" id="3.60.15.10">
    <property type="entry name" value="Ribonuclease Z/Hydroxyacylglutathione hydrolase-like"/>
    <property type="match status" value="1"/>
</dbReference>
<dbReference type="PANTHER" id="PTHR23240:SF8">
    <property type="entry name" value="PROTEIN ARTEMIS"/>
    <property type="match status" value="1"/>
</dbReference>
<evidence type="ECO:0000256" key="1">
    <source>
        <dbReference type="ARBA" id="ARBA00022722"/>
    </source>
</evidence>
<feature type="non-terminal residue" evidence="5">
    <location>
        <position position="1"/>
    </location>
</feature>
<dbReference type="GO" id="GO:0036297">
    <property type="term" value="P:interstrand cross-link repair"/>
    <property type="evidence" value="ECO:0007669"/>
    <property type="project" value="TreeGrafter"/>
</dbReference>
<dbReference type="GO" id="GO:0035312">
    <property type="term" value="F:5'-3' DNA exonuclease activity"/>
    <property type="evidence" value="ECO:0007669"/>
    <property type="project" value="TreeGrafter"/>
</dbReference>
<dbReference type="PANTHER" id="PTHR23240">
    <property type="entry name" value="DNA CROSS-LINK REPAIR PROTEIN PSO2/SNM1-RELATED"/>
    <property type="match status" value="1"/>
</dbReference>
<keyword evidence="1" id="KW-0540">Nuclease</keyword>
<dbReference type="GO" id="GO:0006303">
    <property type="term" value="P:double-strand break repair via nonhomologous end joining"/>
    <property type="evidence" value="ECO:0007669"/>
    <property type="project" value="TreeGrafter"/>
</dbReference>
<sequence>GKWQQGPIYASEVTVRLLRRRWPQLAPLLKPLAIGPIHRIQLGSAGGLEVEVSLVDANHVPGSVMLILAGFFGNLLYTGDFRLHDQHTHLSTSPLLVRPNATLERIFLDNTFCHPQFHHAPRSEVAKHIAKRLISKWPCIAYVMVYKLGKESWPKTMGVSTRQGPHHCTPYSQNSRSP</sequence>
<keyword evidence="2" id="KW-0378">Hydrolase</keyword>
<gene>
    <name evidence="5" type="primary">dclre1b</name>
    <name evidence="5" type="ORF">SPIL2461_LOCUS9889</name>
</gene>